<feature type="region of interest" description="Disordered" evidence="1">
    <location>
        <begin position="384"/>
        <end position="426"/>
    </location>
</feature>
<reference evidence="3" key="2">
    <citation type="submission" date="2021-01" db="UniProtKB">
        <authorList>
            <consortium name="EnsemblMetazoa"/>
        </authorList>
    </citation>
    <scope>IDENTIFICATION</scope>
</reference>
<keyword evidence="2" id="KW-0472">Membrane</keyword>
<evidence type="ECO:0000313" key="3">
    <source>
        <dbReference type="EnsemblMetazoa" id="XP_030839588"/>
    </source>
</evidence>
<name>A0A7M7NPN0_STRPU</name>
<dbReference type="OrthoDB" id="10450395at2759"/>
<dbReference type="EnsemblMetazoa" id="XM_030983728">
    <property type="protein sequence ID" value="XP_030839588"/>
    <property type="gene ID" value="LOC115923290"/>
</dbReference>
<reference evidence="4" key="1">
    <citation type="submission" date="2015-02" db="EMBL/GenBank/DDBJ databases">
        <title>Genome sequencing for Strongylocentrotus purpuratus.</title>
        <authorList>
            <person name="Murali S."/>
            <person name="Liu Y."/>
            <person name="Vee V."/>
            <person name="English A."/>
            <person name="Wang M."/>
            <person name="Skinner E."/>
            <person name="Han Y."/>
            <person name="Muzny D.M."/>
            <person name="Worley K.C."/>
            <person name="Gibbs R.A."/>
        </authorList>
    </citation>
    <scope>NUCLEOTIDE SEQUENCE</scope>
</reference>
<feature type="compositionally biased region" description="Polar residues" evidence="1">
    <location>
        <begin position="266"/>
        <end position="282"/>
    </location>
</feature>
<keyword evidence="2" id="KW-0812">Transmembrane</keyword>
<proteinExistence type="predicted"/>
<dbReference type="RefSeq" id="XP_030839588.1">
    <property type="nucleotide sequence ID" value="XM_030983728.1"/>
</dbReference>
<feature type="region of interest" description="Disordered" evidence="1">
    <location>
        <begin position="27"/>
        <end position="56"/>
    </location>
</feature>
<dbReference type="KEGG" id="spu:115923290"/>
<feature type="compositionally biased region" description="Low complexity" evidence="1">
    <location>
        <begin position="41"/>
        <end position="56"/>
    </location>
</feature>
<dbReference type="GeneID" id="115923290"/>
<keyword evidence="2" id="KW-1133">Transmembrane helix</keyword>
<organism evidence="3 4">
    <name type="scientific">Strongylocentrotus purpuratus</name>
    <name type="common">Purple sea urchin</name>
    <dbReference type="NCBI Taxonomy" id="7668"/>
    <lineage>
        <taxon>Eukaryota</taxon>
        <taxon>Metazoa</taxon>
        <taxon>Echinodermata</taxon>
        <taxon>Eleutherozoa</taxon>
        <taxon>Echinozoa</taxon>
        <taxon>Echinoidea</taxon>
        <taxon>Euechinoidea</taxon>
        <taxon>Echinacea</taxon>
        <taxon>Camarodonta</taxon>
        <taxon>Echinidea</taxon>
        <taxon>Strongylocentrotidae</taxon>
        <taxon>Strongylocentrotus</taxon>
    </lineage>
</organism>
<dbReference type="Proteomes" id="UP000007110">
    <property type="component" value="Unassembled WGS sequence"/>
</dbReference>
<evidence type="ECO:0000256" key="2">
    <source>
        <dbReference type="SAM" id="Phobius"/>
    </source>
</evidence>
<evidence type="ECO:0000256" key="1">
    <source>
        <dbReference type="SAM" id="MobiDB-lite"/>
    </source>
</evidence>
<keyword evidence="4" id="KW-1185">Reference proteome</keyword>
<feature type="compositionally biased region" description="Polar residues" evidence="1">
    <location>
        <begin position="217"/>
        <end position="232"/>
    </location>
</feature>
<evidence type="ECO:0000313" key="4">
    <source>
        <dbReference type="Proteomes" id="UP000007110"/>
    </source>
</evidence>
<feature type="region of interest" description="Disordered" evidence="1">
    <location>
        <begin position="482"/>
        <end position="536"/>
    </location>
</feature>
<feature type="transmembrane region" description="Helical" evidence="2">
    <location>
        <begin position="74"/>
        <end position="100"/>
    </location>
</feature>
<feature type="compositionally biased region" description="Acidic residues" evidence="1">
    <location>
        <begin position="386"/>
        <end position="395"/>
    </location>
</feature>
<feature type="region of interest" description="Disordered" evidence="1">
    <location>
        <begin position="199"/>
        <end position="282"/>
    </location>
</feature>
<protein>
    <submittedName>
        <fullName evidence="3">Uncharacterized protein</fullName>
    </submittedName>
</protein>
<dbReference type="InParanoid" id="A0A7M7NPN0"/>
<dbReference type="AlphaFoldDB" id="A0A7M7NPN0"/>
<sequence length="572" mass="62690">MVRAPPLPEVTLSTTGSVEGRVNLIVANSGTPKPRTSGVVPQPSSPSATSSLSDMSNGQTTVALGMASGNGDRIVIIVVACFLGAVLIFAVSITIHCYFWRKRKRANQRHLTDNTNGLHVSNTGYDFLTGIAGVNNGNGSNKSSATETTTLSTISKSVGGPSYQMEVVSEKRKGSGTFVKRGEGCQVPKGKRRSIGMVHFRRSRSSKEKSFEYSEIPDSTSPTDKNVYQFLTTPRKEANGKTPKLGEIGRSAKISDADRTARVRRSNSLPSRNSVESTSSNRVEGPYHITDLIGNITIDNAIFPSMETVAYDDRSLDRKESVKYDLPQLVQSRQTLPASSNLEYKALEPRKRSNSYDVLQISTPTLISLSDESVGDNTHLYKELERQDDDDDYDFLDPTTVTGKTPRDSTDFENPPQPPPVSAKPISPFMPRPMAHGSNTQSPLLAVVMSEEGSKTLESAVVVRDPKYYTLSPNLVRDASYDYPDMVVGDDDDSPGDKASDVDSNIYESFERPVTPNDKRKRSTPNSRQSSKETSIDVIIPCLDTTAKKDKNTFIKQQQLAKFLDDDYENVA</sequence>
<accession>A0A7M7NPN0</accession>